<dbReference type="EMBL" id="AP023359">
    <property type="protein sequence ID" value="BCJ68838.1"/>
    <property type="molecule type" value="Genomic_DNA"/>
</dbReference>
<accession>A0A810NAI6</accession>
<dbReference type="AlphaFoldDB" id="A0A810NAI6"/>
<organism evidence="2 3">
    <name type="scientific">Polymorphospora rubra</name>
    <dbReference type="NCBI Taxonomy" id="338584"/>
    <lineage>
        <taxon>Bacteria</taxon>
        <taxon>Bacillati</taxon>
        <taxon>Actinomycetota</taxon>
        <taxon>Actinomycetes</taxon>
        <taxon>Micromonosporales</taxon>
        <taxon>Micromonosporaceae</taxon>
        <taxon>Polymorphospora</taxon>
    </lineage>
</organism>
<reference evidence="2" key="1">
    <citation type="submission" date="2020-08" db="EMBL/GenBank/DDBJ databases">
        <title>Whole genome shotgun sequence of Polymorphospora rubra NBRC 101157.</title>
        <authorList>
            <person name="Komaki H."/>
            <person name="Tamura T."/>
        </authorList>
    </citation>
    <scope>NUCLEOTIDE SEQUENCE</scope>
    <source>
        <strain evidence="2">NBRC 101157</strain>
    </source>
</reference>
<feature type="compositionally biased region" description="Low complexity" evidence="1">
    <location>
        <begin position="106"/>
        <end position="119"/>
    </location>
</feature>
<name>A0A810NAI6_9ACTN</name>
<evidence type="ECO:0000256" key="1">
    <source>
        <dbReference type="SAM" id="MobiDB-lite"/>
    </source>
</evidence>
<feature type="compositionally biased region" description="Basic and acidic residues" evidence="1">
    <location>
        <begin position="74"/>
        <end position="88"/>
    </location>
</feature>
<proteinExistence type="predicted"/>
<dbReference type="Proteomes" id="UP000680866">
    <property type="component" value="Chromosome"/>
</dbReference>
<evidence type="ECO:0000313" key="2">
    <source>
        <dbReference type="EMBL" id="BCJ68838.1"/>
    </source>
</evidence>
<protein>
    <submittedName>
        <fullName evidence="2">Uncharacterized protein</fullName>
    </submittedName>
</protein>
<feature type="region of interest" description="Disordered" evidence="1">
    <location>
        <begin position="62"/>
        <end position="119"/>
    </location>
</feature>
<dbReference type="KEGG" id="pry:Prubr_58590"/>
<evidence type="ECO:0000313" key="3">
    <source>
        <dbReference type="Proteomes" id="UP000680866"/>
    </source>
</evidence>
<sequence length="119" mass="11942">MPGDGVDRAGQRIRFADVARHGEHVGTGGGERAAQIVERVPAAGQQAEAGAVVGEHPGEVAADTAAGAGHHHHPVGERRAGRGDDRLARTGGHAAPPGDVGRARARSSSASRVSAVSGR</sequence>
<gene>
    <name evidence="2" type="ORF">Prubr_58590</name>
</gene>
<keyword evidence="3" id="KW-1185">Reference proteome</keyword>